<evidence type="ECO:0000313" key="6">
    <source>
        <dbReference type="Proteomes" id="UP000530850"/>
    </source>
</evidence>
<comment type="caution">
    <text evidence="3">The sequence shown here is derived from an EMBL/GenBank/DDBJ whole genome shotgun (WGS) entry which is preliminary data.</text>
</comment>
<accession>A0A3N0AAY1</accession>
<keyword evidence="2" id="KW-1133">Transmembrane helix</keyword>
<organism evidence="3 6">
    <name type="scientific">Parvibacter caecicola</name>
    <dbReference type="NCBI Taxonomy" id="747645"/>
    <lineage>
        <taxon>Bacteria</taxon>
        <taxon>Bacillati</taxon>
        <taxon>Actinomycetota</taxon>
        <taxon>Coriobacteriia</taxon>
        <taxon>Coriobacteriales</taxon>
        <taxon>Coriobacteriaceae</taxon>
        <taxon>Parvibacter</taxon>
    </lineage>
</organism>
<evidence type="ECO:0000313" key="3">
    <source>
        <dbReference type="EMBL" id="MBB3172034.1"/>
    </source>
</evidence>
<dbReference type="Proteomes" id="UP000530850">
    <property type="component" value="Unassembled WGS sequence"/>
</dbReference>
<evidence type="ECO:0000256" key="2">
    <source>
        <dbReference type="SAM" id="Phobius"/>
    </source>
</evidence>
<evidence type="ECO:0000313" key="4">
    <source>
        <dbReference type="EMBL" id="TJW11459.1"/>
    </source>
</evidence>
<dbReference type="InterPro" id="IPR009835">
    <property type="entry name" value="SrtB"/>
</dbReference>
<dbReference type="CDD" id="cd05826">
    <property type="entry name" value="Sortase_B"/>
    <property type="match status" value="1"/>
</dbReference>
<feature type="transmembrane region" description="Helical" evidence="2">
    <location>
        <begin position="37"/>
        <end position="63"/>
    </location>
</feature>
<keyword evidence="2" id="KW-0472">Membrane</keyword>
<dbReference type="InterPro" id="IPR023365">
    <property type="entry name" value="Sortase_dom-sf"/>
</dbReference>
<name>A0A3N0AAY1_9ACTN</name>
<keyword evidence="5" id="KW-1185">Reference proteome</keyword>
<dbReference type="GeneID" id="93356543"/>
<dbReference type="OrthoDB" id="3172795at2"/>
<gene>
    <name evidence="4" type="ORF">E5982_04455</name>
    <name evidence="3" type="ORF">FHR31_001867</name>
</gene>
<feature type="region of interest" description="Disordered" evidence="1">
    <location>
        <begin position="1"/>
        <end position="26"/>
    </location>
</feature>
<dbReference type="Gene3D" id="2.40.260.10">
    <property type="entry name" value="Sortase"/>
    <property type="match status" value="1"/>
</dbReference>
<dbReference type="GO" id="GO:0016787">
    <property type="term" value="F:hydrolase activity"/>
    <property type="evidence" value="ECO:0007669"/>
    <property type="project" value="UniProtKB-KW"/>
</dbReference>
<protein>
    <submittedName>
        <fullName evidence="4">Class B sortase</fullName>
    </submittedName>
    <submittedName>
        <fullName evidence="3">Sortase B</fullName>
        <ecNumber evidence="3">3.4.22.70</ecNumber>
    </submittedName>
</protein>
<dbReference type="RefSeq" id="WP_123185236.1">
    <property type="nucleotide sequence ID" value="NZ_CANPEU010000029.1"/>
</dbReference>
<dbReference type="Proteomes" id="UP000309454">
    <property type="component" value="Unassembled WGS sequence"/>
</dbReference>
<reference evidence="4 5" key="1">
    <citation type="submission" date="2019-04" db="EMBL/GenBank/DDBJ databases">
        <title>Microbes associate with the intestines of laboratory mice.</title>
        <authorList>
            <person name="Navarre W."/>
            <person name="Wong E."/>
            <person name="Huang K.C."/>
            <person name="Tropini C."/>
            <person name="Ng K."/>
            <person name="Yu B."/>
        </authorList>
    </citation>
    <scope>NUCLEOTIDE SEQUENCE [LARGE SCALE GENOMIC DNA]</scope>
    <source>
        <strain evidence="4 5">NM48_B13</strain>
    </source>
</reference>
<proteinExistence type="predicted"/>
<dbReference type="EMBL" id="SSTM01000002">
    <property type="protein sequence ID" value="TJW11459.1"/>
    <property type="molecule type" value="Genomic_DNA"/>
</dbReference>
<reference evidence="3 6" key="2">
    <citation type="submission" date="2020-08" db="EMBL/GenBank/DDBJ databases">
        <title>Sequencing the genomes of 1000 actinobacteria strains.</title>
        <authorList>
            <person name="Klenk H.-P."/>
        </authorList>
    </citation>
    <scope>NUCLEOTIDE SEQUENCE [LARGE SCALE GENOMIC DNA]</scope>
    <source>
        <strain evidence="3 6">DSM 22242</strain>
    </source>
</reference>
<keyword evidence="3" id="KW-0378">Hydrolase</keyword>
<dbReference type="EC" id="3.4.22.70" evidence="3"/>
<keyword evidence="2" id="KW-0812">Transmembrane</keyword>
<dbReference type="EMBL" id="JACHYA010000008">
    <property type="protein sequence ID" value="MBB3172034.1"/>
    <property type="molecule type" value="Genomic_DNA"/>
</dbReference>
<dbReference type="SUPFAM" id="SSF63817">
    <property type="entry name" value="Sortase"/>
    <property type="match status" value="1"/>
</dbReference>
<dbReference type="AlphaFoldDB" id="A0A3N0AAY1"/>
<sequence>MVGNKRPVPDEAQMSREAYGSEEAKAQRKKRKKKRRLWTVVFWVAIVVLVGCGGVLGALIWSYHQGDAVYEELAADHLQVMEASADELDFSVDWDALRAINEDLVGWVYMPDTPISYPIVHRDGDDQYYLHRNFNRESSQFGAEHGAIMLSGDNTADFSDELNFIYGHNLYNGGMFHVLEGFLDSQEFNAHRRMYIITPKGTYVLTTFAAIQWPANDASIVHPNFDTPEEEVEYLQRIMAESQVTPDPAAPPVEDMHKIFAFATCWNQNTNYRRIVFAYTDKFVPADGSGNIDVTVVGQDAALDIAGDAQAREE</sequence>
<evidence type="ECO:0000313" key="5">
    <source>
        <dbReference type="Proteomes" id="UP000309454"/>
    </source>
</evidence>
<evidence type="ECO:0000256" key="1">
    <source>
        <dbReference type="SAM" id="MobiDB-lite"/>
    </source>
</evidence>